<keyword evidence="1 5" id="KW-0853">WD repeat</keyword>
<keyword evidence="9" id="KW-1185">Reference proteome</keyword>
<evidence type="ECO:0000256" key="3">
    <source>
        <dbReference type="ARBA" id="ARBA00022980"/>
    </source>
</evidence>
<accession>A0A1G4IIZ5</accession>
<dbReference type="GO" id="GO:0000398">
    <property type="term" value="P:mRNA splicing, via spliceosome"/>
    <property type="evidence" value="ECO:0007669"/>
    <property type="project" value="TreeGrafter"/>
</dbReference>
<dbReference type="EC" id="2.7.11.1" evidence="8"/>
<evidence type="ECO:0000256" key="1">
    <source>
        <dbReference type="ARBA" id="ARBA00022574"/>
    </source>
</evidence>
<evidence type="ECO:0000256" key="5">
    <source>
        <dbReference type="PROSITE-ProRule" id="PRU00221"/>
    </source>
</evidence>
<keyword evidence="3" id="KW-0689">Ribosomal protein</keyword>
<dbReference type="VEuPathDB" id="TriTrypDB:TEOVI_000407600"/>
<organism evidence="8 9">
    <name type="scientific">Trypanosoma equiperdum</name>
    <dbReference type="NCBI Taxonomy" id="5694"/>
    <lineage>
        <taxon>Eukaryota</taxon>
        <taxon>Discoba</taxon>
        <taxon>Euglenozoa</taxon>
        <taxon>Kinetoplastea</taxon>
        <taxon>Metakinetoplastina</taxon>
        <taxon>Trypanosomatida</taxon>
        <taxon>Trypanosomatidae</taxon>
        <taxon>Trypanosoma</taxon>
    </lineage>
</organism>
<dbReference type="GO" id="GO:0005840">
    <property type="term" value="C:ribosome"/>
    <property type="evidence" value="ECO:0007669"/>
    <property type="project" value="UniProtKB-KW"/>
</dbReference>
<dbReference type="PROSITE" id="PS50294">
    <property type="entry name" value="WD_REPEATS_REGION"/>
    <property type="match status" value="3"/>
</dbReference>
<dbReference type="Proteomes" id="UP000195570">
    <property type="component" value="Unassembled WGS sequence"/>
</dbReference>
<keyword evidence="4" id="KW-0687">Ribonucleoprotein</keyword>
<sequence>MELIDPVVPYGDREVQEALRLLEEPIIVFGETMSERRQRLRKHMVEKGYGSLDAVRGIQHYSGFTAAAAATPRVGRMISGAVEAGGKLSDAPSELVKKRVALLPVTLERAERRIAKLKEAFVAPTAVRAAHHSMVDRLRGLRLTKSVRNVKVVRQRDGPSTSESASISEFFCMPFTCCAAVPALDHIAVTGAVNGVVTMWSASTCRALGSGSTCETGWGPVRHLAAHPIQPLFFSTTMFDSRIAMWRISTQPLDDTSNAGESGSSVAGANGGTGAVADTNLFLKRVALSSSKHTAGINRIAVDPTGVWLASASDDTTVRLWDINNDTPLLPLVSHNGYEDVCGILDVRFHPDSSLLATADKAGRVVAWDLRSGAVSFTAAGKHGGHLQACTCLSWSLCGFRFATGGADNNVHVWDARYLCRGAAGAPCILAGHDDVVTSVEFCRNPSFPAVPAALVSTSLDGTVRLWDMNATGASVQVLRGPSPVRGQCWPAEGGQTGETLFTVAHSKYWSLWSCVADGESCEVTRRETEDTVVSEVVTLLRDDVVTSGFREEEGDGDDEEEEEDEMMALRKHNKTATGESCLAPNNGDECAHESTDDDEDEMQLLKRK</sequence>
<dbReference type="GO" id="GO:0004674">
    <property type="term" value="F:protein serine/threonine kinase activity"/>
    <property type="evidence" value="ECO:0007669"/>
    <property type="project" value="UniProtKB-EC"/>
</dbReference>
<dbReference type="GO" id="GO:0046540">
    <property type="term" value="C:U4/U6 x U5 tri-snRNP complex"/>
    <property type="evidence" value="ECO:0007669"/>
    <property type="project" value="TreeGrafter"/>
</dbReference>
<comment type="caution">
    <text evidence="8">The sequence shown here is derived from an EMBL/GenBank/DDBJ whole genome shotgun (WGS) entry which is preliminary data.</text>
</comment>
<evidence type="ECO:0000313" key="9">
    <source>
        <dbReference type="Proteomes" id="UP000195570"/>
    </source>
</evidence>
<dbReference type="InterPro" id="IPR015943">
    <property type="entry name" value="WD40/YVTN_repeat-like_dom_sf"/>
</dbReference>
<evidence type="ECO:0000256" key="4">
    <source>
        <dbReference type="ARBA" id="ARBA00023274"/>
    </source>
</evidence>
<name>A0A1G4IIZ5_TRYEQ</name>
<proteinExistence type="predicted"/>
<evidence type="ECO:0000256" key="2">
    <source>
        <dbReference type="ARBA" id="ARBA00022737"/>
    </source>
</evidence>
<dbReference type="PANTHER" id="PTHR19846">
    <property type="entry name" value="WD40 REPEAT PROTEIN"/>
    <property type="match status" value="1"/>
</dbReference>
<dbReference type="EMBL" id="CZPT02001876">
    <property type="protein sequence ID" value="SCU72499.1"/>
    <property type="molecule type" value="Genomic_DNA"/>
</dbReference>
<dbReference type="AlphaFoldDB" id="A0A1G4IIZ5"/>
<dbReference type="PRINTS" id="PR00320">
    <property type="entry name" value="GPROTEINBRPT"/>
</dbReference>
<feature type="region of interest" description="Disordered" evidence="6">
    <location>
        <begin position="572"/>
        <end position="609"/>
    </location>
</feature>
<feature type="repeat" description="WD" evidence="5">
    <location>
        <begin position="290"/>
        <end position="331"/>
    </location>
</feature>
<evidence type="ECO:0000259" key="7">
    <source>
        <dbReference type="SMART" id="SM00500"/>
    </source>
</evidence>
<feature type="compositionally biased region" description="Acidic residues" evidence="6">
    <location>
        <begin position="553"/>
        <end position="567"/>
    </location>
</feature>
<dbReference type="GO" id="GO:0030621">
    <property type="term" value="F:U4 snRNA binding"/>
    <property type="evidence" value="ECO:0007669"/>
    <property type="project" value="TreeGrafter"/>
</dbReference>
<dbReference type="InterPro" id="IPR014906">
    <property type="entry name" value="PRP4-like"/>
</dbReference>
<feature type="domain" description="Pre-mRNA processing factor 4 (PRP4)-like" evidence="7">
    <location>
        <begin position="10"/>
        <end position="62"/>
    </location>
</feature>
<dbReference type="PANTHER" id="PTHR19846:SF0">
    <property type="entry name" value="PRE-MRNA PROCESSING FACTOR 4"/>
    <property type="match status" value="1"/>
</dbReference>
<dbReference type="SUPFAM" id="SSF158230">
    <property type="entry name" value="PRP4-like"/>
    <property type="match status" value="1"/>
</dbReference>
<dbReference type="InterPro" id="IPR036285">
    <property type="entry name" value="PRP4-like_sf"/>
</dbReference>
<dbReference type="Pfam" id="PF08799">
    <property type="entry name" value="PRP4"/>
    <property type="match status" value="1"/>
</dbReference>
<dbReference type="PROSITE" id="PS50082">
    <property type="entry name" value="WD_REPEATS_2"/>
    <property type="match status" value="4"/>
</dbReference>
<reference evidence="8" key="1">
    <citation type="submission" date="2016-09" db="EMBL/GenBank/DDBJ databases">
        <authorList>
            <person name="Hebert L."/>
            <person name="Moumen B."/>
        </authorList>
    </citation>
    <scope>NUCLEOTIDE SEQUENCE [LARGE SCALE GENOMIC DNA]</scope>
    <source>
        <strain evidence="8">OVI</strain>
    </source>
</reference>
<keyword evidence="8" id="KW-0808">Transferase</keyword>
<dbReference type="Pfam" id="PF00400">
    <property type="entry name" value="WD40"/>
    <property type="match status" value="4"/>
</dbReference>
<dbReference type="PROSITE" id="PS00678">
    <property type="entry name" value="WD_REPEATS_1"/>
    <property type="match status" value="2"/>
</dbReference>
<dbReference type="InterPro" id="IPR036322">
    <property type="entry name" value="WD40_repeat_dom_sf"/>
</dbReference>
<gene>
    <name evidence="8" type="ORF">TEOVI_000407600</name>
</gene>
<keyword evidence="2" id="KW-0677">Repeat</keyword>
<evidence type="ECO:0000313" key="8">
    <source>
        <dbReference type="EMBL" id="SCU72499.1"/>
    </source>
</evidence>
<feature type="repeat" description="WD" evidence="5">
    <location>
        <begin position="383"/>
        <end position="415"/>
    </location>
</feature>
<dbReference type="InterPro" id="IPR020472">
    <property type="entry name" value="WD40_PAC1"/>
</dbReference>
<dbReference type="GO" id="GO:0017070">
    <property type="term" value="F:U6 snRNA binding"/>
    <property type="evidence" value="ECO:0007669"/>
    <property type="project" value="TreeGrafter"/>
</dbReference>
<feature type="repeat" description="WD" evidence="5">
    <location>
        <begin position="344"/>
        <end position="378"/>
    </location>
</feature>
<dbReference type="Gene3D" id="4.10.280.110">
    <property type="entry name" value="Pre-mRNA processing factor 4 domain"/>
    <property type="match status" value="1"/>
</dbReference>
<protein>
    <submittedName>
        <fullName evidence="8">Pre-mRNA processing factor 4 (PRP4) like/WD domain, G-beta repeat, putative</fullName>
        <ecNumber evidence="8">2.7.11.1</ecNumber>
    </submittedName>
</protein>
<dbReference type="InterPro" id="IPR019775">
    <property type="entry name" value="WD40_repeat_CS"/>
</dbReference>
<dbReference type="Gene3D" id="2.130.10.10">
    <property type="entry name" value="YVTN repeat-like/Quinoprotein amine dehydrogenase"/>
    <property type="match status" value="3"/>
</dbReference>
<dbReference type="SMART" id="SM00500">
    <property type="entry name" value="SFM"/>
    <property type="match status" value="1"/>
</dbReference>
<dbReference type="SUPFAM" id="SSF50978">
    <property type="entry name" value="WD40 repeat-like"/>
    <property type="match status" value="1"/>
</dbReference>
<evidence type="ECO:0000256" key="6">
    <source>
        <dbReference type="SAM" id="MobiDB-lite"/>
    </source>
</evidence>
<dbReference type="InterPro" id="IPR001680">
    <property type="entry name" value="WD40_rpt"/>
</dbReference>
<dbReference type="RefSeq" id="XP_067082990.1">
    <property type="nucleotide sequence ID" value="XM_067226889.1"/>
</dbReference>
<feature type="repeat" description="WD" evidence="5">
    <location>
        <begin position="430"/>
        <end position="470"/>
    </location>
</feature>
<feature type="region of interest" description="Disordered" evidence="6">
    <location>
        <begin position="548"/>
        <end position="567"/>
    </location>
</feature>
<dbReference type="SMART" id="SM00320">
    <property type="entry name" value="WD40"/>
    <property type="match status" value="6"/>
</dbReference>
<dbReference type="GeneID" id="92378016"/>